<sequence length="63" mass="7035">MAARAYQNAARVAINPEPLEGFVRGEKKKMLHKGDKKPRRKSQTKATPRQEHADNYANSAKSG</sequence>
<dbReference type="EMBL" id="BSEV01000018">
    <property type="protein sequence ID" value="GLK12781.1"/>
    <property type="molecule type" value="Genomic_DNA"/>
</dbReference>
<comment type="caution">
    <text evidence="2">The sequence shown here is derived from an EMBL/GenBank/DDBJ whole genome shotgun (WGS) entry which is preliminary data.</text>
</comment>
<gene>
    <name evidence="2" type="ORF">GCM10017600_61910</name>
</gene>
<evidence type="ECO:0000313" key="3">
    <source>
        <dbReference type="Proteomes" id="UP001143474"/>
    </source>
</evidence>
<name>A0A9W6I673_9ACTN</name>
<organism evidence="2 3">
    <name type="scientific">Streptosporangium carneum</name>
    <dbReference type="NCBI Taxonomy" id="47481"/>
    <lineage>
        <taxon>Bacteria</taxon>
        <taxon>Bacillati</taxon>
        <taxon>Actinomycetota</taxon>
        <taxon>Actinomycetes</taxon>
        <taxon>Streptosporangiales</taxon>
        <taxon>Streptosporangiaceae</taxon>
        <taxon>Streptosporangium</taxon>
    </lineage>
</organism>
<dbReference type="AlphaFoldDB" id="A0A9W6I673"/>
<accession>A0A9W6I673</accession>
<reference evidence="2" key="2">
    <citation type="submission" date="2023-01" db="EMBL/GenBank/DDBJ databases">
        <authorList>
            <person name="Sun Q."/>
            <person name="Evtushenko L."/>
        </authorList>
    </citation>
    <scope>NUCLEOTIDE SEQUENCE</scope>
    <source>
        <strain evidence="2">VKM Ac-2007</strain>
    </source>
</reference>
<reference evidence="2" key="1">
    <citation type="journal article" date="2014" name="Int. J. Syst. Evol. Microbiol.">
        <title>Complete genome sequence of Corynebacterium casei LMG S-19264T (=DSM 44701T), isolated from a smear-ripened cheese.</title>
        <authorList>
            <consortium name="US DOE Joint Genome Institute (JGI-PGF)"/>
            <person name="Walter F."/>
            <person name="Albersmeier A."/>
            <person name="Kalinowski J."/>
            <person name="Ruckert C."/>
        </authorList>
    </citation>
    <scope>NUCLEOTIDE SEQUENCE</scope>
    <source>
        <strain evidence="2">VKM Ac-2007</strain>
    </source>
</reference>
<feature type="compositionally biased region" description="Basic residues" evidence="1">
    <location>
        <begin position="26"/>
        <end position="43"/>
    </location>
</feature>
<evidence type="ECO:0000256" key="1">
    <source>
        <dbReference type="SAM" id="MobiDB-lite"/>
    </source>
</evidence>
<proteinExistence type="predicted"/>
<protein>
    <submittedName>
        <fullName evidence="2">Uncharacterized protein</fullName>
    </submittedName>
</protein>
<feature type="region of interest" description="Disordered" evidence="1">
    <location>
        <begin position="23"/>
        <end position="63"/>
    </location>
</feature>
<keyword evidence="3" id="KW-1185">Reference proteome</keyword>
<evidence type="ECO:0000313" key="2">
    <source>
        <dbReference type="EMBL" id="GLK12781.1"/>
    </source>
</evidence>
<dbReference type="Proteomes" id="UP001143474">
    <property type="component" value="Unassembled WGS sequence"/>
</dbReference>